<dbReference type="SUPFAM" id="SSF143034">
    <property type="entry name" value="L35p-like"/>
    <property type="match status" value="1"/>
</dbReference>
<evidence type="ECO:0000313" key="7">
    <source>
        <dbReference type="EMBL" id="GBF80688.1"/>
    </source>
</evidence>
<keyword evidence="3 5" id="KW-0687">Ribonucleoprotein</keyword>
<evidence type="ECO:0000256" key="6">
    <source>
        <dbReference type="RuleBase" id="RU000568"/>
    </source>
</evidence>
<dbReference type="InterPro" id="IPR018265">
    <property type="entry name" value="Ribosomal_bL35_CS"/>
</dbReference>
<dbReference type="InterPro" id="IPR001706">
    <property type="entry name" value="Ribosomal_bL35"/>
</dbReference>
<reference evidence="8" key="1">
    <citation type="submission" date="2017-05" db="EMBL/GenBank/DDBJ databases">
        <title>Physiological properties and genetic analysis related to exopolysaccharide production of fresh-water unicellular cyanobacterium Aphanothece sacrum, Suizenji Nori, that has been cultured as a food source in Japan.</title>
        <authorList>
            <person name="Kanesaki Y."/>
            <person name="Yoshikawa S."/>
            <person name="Ohki K."/>
        </authorList>
    </citation>
    <scope>NUCLEOTIDE SEQUENCE [LARGE SCALE GENOMIC DNA]</scope>
    <source>
        <strain evidence="8">FPU1</strain>
    </source>
</reference>
<dbReference type="AlphaFoldDB" id="A0A401IHD9"/>
<dbReference type="Pfam" id="PF01632">
    <property type="entry name" value="Ribosomal_L35p"/>
    <property type="match status" value="1"/>
</dbReference>
<dbReference type="GO" id="GO:0006412">
    <property type="term" value="P:translation"/>
    <property type="evidence" value="ECO:0007669"/>
    <property type="project" value="UniProtKB-UniRule"/>
</dbReference>
<dbReference type="EMBL" id="BDQK01000013">
    <property type="protein sequence ID" value="GBF80688.1"/>
    <property type="molecule type" value="Genomic_DNA"/>
</dbReference>
<dbReference type="PRINTS" id="PR00064">
    <property type="entry name" value="RIBOSOMALL35"/>
</dbReference>
<protein>
    <recommendedName>
        <fullName evidence="4 5">Large ribosomal subunit protein bL35</fullName>
    </recommendedName>
</protein>
<gene>
    <name evidence="5" type="primary">rpmI</name>
    <name evidence="5" type="synonym">rpl35</name>
    <name evidence="7" type="ORF">AsFPU1_2092</name>
</gene>
<dbReference type="PANTHER" id="PTHR33343:SF1">
    <property type="entry name" value="LARGE RIBOSOMAL SUBUNIT PROTEIN BL35M"/>
    <property type="match status" value="1"/>
</dbReference>
<evidence type="ECO:0000313" key="8">
    <source>
        <dbReference type="Proteomes" id="UP000287247"/>
    </source>
</evidence>
<dbReference type="GO" id="GO:0022625">
    <property type="term" value="C:cytosolic large ribosomal subunit"/>
    <property type="evidence" value="ECO:0007669"/>
    <property type="project" value="TreeGrafter"/>
</dbReference>
<dbReference type="NCBIfam" id="TIGR00001">
    <property type="entry name" value="rpmI_bact"/>
    <property type="match status" value="1"/>
</dbReference>
<sequence length="66" mass="7841">MPKLKTRKAAAKRFRATGSGKILRRKAYKNHLLNHKSAERKHRRLSHLALVHERDEENVRLMLPYL</sequence>
<comment type="similarity">
    <text evidence="1 5 6">Belongs to the bacterial ribosomal protein bL35 family.</text>
</comment>
<evidence type="ECO:0000256" key="1">
    <source>
        <dbReference type="ARBA" id="ARBA00006598"/>
    </source>
</evidence>
<keyword evidence="8" id="KW-1185">Reference proteome</keyword>
<organism evidence="7 8">
    <name type="scientific">Aphanothece sacrum FPU1</name>
    <dbReference type="NCBI Taxonomy" id="1920663"/>
    <lineage>
        <taxon>Bacteria</taxon>
        <taxon>Bacillati</taxon>
        <taxon>Cyanobacteriota</taxon>
        <taxon>Cyanophyceae</taxon>
        <taxon>Oscillatoriophycideae</taxon>
        <taxon>Chroococcales</taxon>
        <taxon>Aphanothecaceae</taxon>
        <taxon>Aphanothece</taxon>
    </lineage>
</organism>
<accession>A0A401IHD9</accession>
<dbReference type="RefSeq" id="WP_124970285.1">
    <property type="nucleotide sequence ID" value="NZ_BDQK01000013.1"/>
</dbReference>
<dbReference type="GO" id="GO:0003735">
    <property type="term" value="F:structural constituent of ribosome"/>
    <property type="evidence" value="ECO:0007669"/>
    <property type="project" value="InterPro"/>
</dbReference>
<comment type="caution">
    <text evidence="7">The sequence shown here is derived from an EMBL/GenBank/DDBJ whole genome shotgun (WGS) entry which is preliminary data.</text>
</comment>
<dbReference type="PANTHER" id="PTHR33343">
    <property type="entry name" value="54S RIBOSOMAL PROTEIN BL35M"/>
    <property type="match status" value="1"/>
</dbReference>
<dbReference type="Gene3D" id="4.10.410.60">
    <property type="match status" value="1"/>
</dbReference>
<dbReference type="InterPro" id="IPR021137">
    <property type="entry name" value="Ribosomal_bL35-like"/>
</dbReference>
<evidence type="ECO:0000256" key="4">
    <source>
        <dbReference type="ARBA" id="ARBA00071664"/>
    </source>
</evidence>
<dbReference type="InterPro" id="IPR037229">
    <property type="entry name" value="Ribosomal_bL35_sf"/>
</dbReference>
<keyword evidence="2 5" id="KW-0689">Ribosomal protein</keyword>
<dbReference type="PROSITE" id="PS00936">
    <property type="entry name" value="RIBOSOMAL_L35"/>
    <property type="match status" value="1"/>
</dbReference>
<proteinExistence type="inferred from homology"/>
<name>A0A401IHD9_APHSA</name>
<dbReference type="HAMAP" id="MF_00514">
    <property type="entry name" value="Ribosomal_bL35"/>
    <property type="match status" value="1"/>
</dbReference>
<dbReference type="FunFam" id="4.10.410.60:FF:000001">
    <property type="entry name" value="50S ribosomal protein L35"/>
    <property type="match status" value="1"/>
</dbReference>
<evidence type="ECO:0000256" key="5">
    <source>
        <dbReference type="HAMAP-Rule" id="MF_00514"/>
    </source>
</evidence>
<dbReference type="Proteomes" id="UP000287247">
    <property type="component" value="Unassembled WGS sequence"/>
</dbReference>
<evidence type="ECO:0000256" key="2">
    <source>
        <dbReference type="ARBA" id="ARBA00022980"/>
    </source>
</evidence>
<evidence type="ECO:0000256" key="3">
    <source>
        <dbReference type="ARBA" id="ARBA00023274"/>
    </source>
</evidence>
<dbReference type="OrthoDB" id="47476at2"/>